<keyword evidence="3" id="KW-0804">Transcription</keyword>
<evidence type="ECO:0000256" key="1">
    <source>
        <dbReference type="ARBA" id="ARBA00023015"/>
    </source>
</evidence>
<dbReference type="PRINTS" id="PR00598">
    <property type="entry name" value="HTHMARR"/>
</dbReference>
<dbReference type="Proteomes" id="UP001623592">
    <property type="component" value="Unassembled WGS sequence"/>
</dbReference>
<gene>
    <name evidence="5" type="ORF">ACJDT4_03310</name>
</gene>
<evidence type="ECO:0000313" key="5">
    <source>
        <dbReference type="EMBL" id="MFL0249437.1"/>
    </source>
</evidence>
<protein>
    <submittedName>
        <fullName evidence="5">MarR family winged helix-turn-helix transcriptional regulator</fullName>
    </submittedName>
</protein>
<dbReference type="InterPro" id="IPR036388">
    <property type="entry name" value="WH-like_DNA-bd_sf"/>
</dbReference>
<dbReference type="InterPro" id="IPR036390">
    <property type="entry name" value="WH_DNA-bd_sf"/>
</dbReference>
<evidence type="ECO:0000259" key="4">
    <source>
        <dbReference type="PROSITE" id="PS50995"/>
    </source>
</evidence>
<reference evidence="5 6" key="1">
    <citation type="submission" date="2024-11" db="EMBL/GenBank/DDBJ databases">
        <authorList>
            <person name="Heng Y.C."/>
            <person name="Lim A.C.H."/>
            <person name="Lee J.K.Y."/>
            <person name="Kittelmann S."/>
        </authorList>
    </citation>
    <scope>NUCLEOTIDE SEQUENCE [LARGE SCALE GENOMIC DNA]</scope>
    <source>
        <strain evidence="5 6">WILCCON 0114</strain>
    </source>
</reference>
<evidence type="ECO:0000256" key="2">
    <source>
        <dbReference type="ARBA" id="ARBA00023125"/>
    </source>
</evidence>
<evidence type="ECO:0000313" key="6">
    <source>
        <dbReference type="Proteomes" id="UP001623592"/>
    </source>
</evidence>
<dbReference type="PANTHER" id="PTHR33164">
    <property type="entry name" value="TRANSCRIPTIONAL REGULATOR, MARR FAMILY"/>
    <property type="match status" value="1"/>
</dbReference>
<keyword evidence="2" id="KW-0238">DNA-binding</keyword>
<dbReference type="EMBL" id="JBJIAA010000002">
    <property type="protein sequence ID" value="MFL0249437.1"/>
    <property type="molecule type" value="Genomic_DNA"/>
</dbReference>
<dbReference type="Gene3D" id="1.10.10.10">
    <property type="entry name" value="Winged helix-like DNA-binding domain superfamily/Winged helix DNA-binding domain"/>
    <property type="match status" value="1"/>
</dbReference>
<dbReference type="PROSITE" id="PS01117">
    <property type="entry name" value="HTH_MARR_1"/>
    <property type="match status" value="1"/>
</dbReference>
<dbReference type="SUPFAM" id="SSF46785">
    <property type="entry name" value="Winged helix' DNA-binding domain"/>
    <property type="match status" value="1"/>
</dbReference>
<dbReference type="SMART" id="SM00347">
    <property type="entry name" value="HTH_MARR"/>
    <property type="match status" value="1"/>
</dbReference>
<organism evidence="5 6">
    <name type="scientific">Clostridium neuense</name>
    <dbReference type="NCBI Taxonomy" id="1728934"/>
    <lineage>
        <taxon>Bacteria</taxon>
        <taxon>Bacillati</taxon>
        <taxon>Bacillota</taxon>
        <taxon>Clostridia</taxon>
        <taxon>Eubacteriales</taxon>
        <taxon>Clostridiaceae</taxon>
        <taxon>Clostridium</taxon>
    </lineage>
</organism>
<dbReference type="InterPro" id="IPR023187">
    <property type="entry name" value="Tscrpt_reg_MarR-type_CS"/>
</dbReference>
<dbReference type="PROSITE" id="PS50995">
    <property type="entry name" value="HTH_MARR_2"/>
    <property type="match status" value="1"/>
</dbReference>
<name>A0ABW8TB48_9CLOT</name>
<keyword evidence="1" id="KW-0805">Transcription regulation</keyword>
<dbReference type="Pfam" id="PF12802">
    <property type="entry name" value="MarR_2"/>
    <property type="match status" value="1"/>
</dbReference>
<dbReference type="InterPro" id="IPR039422">
    <property type="entry name" value="MarR/SlyA-like"/>
</dbReference>
<proteinExistence type="predicted"/>
<keyword evidence="6" id="KW-1185">Reference proteome</keyword>
<dbReference type="PANTHER" id="PTHR33164:SF58">
    <property type="entry name" value="DNA-BINDING TRANSCRIPTIONAL REPRESSOR SCOC"/>
    <property type="match status" value="1"/>
</dbReference>
<feature type="domain" description="HTH marR-type" evidence="4">
    <location>
        <begin position="14"/>
        <end position="148"/>
    </location>
</feature>
<comment type="caution">
    <text evidence="5">The sequence shown here is derived from an EMBL/GenBank/DDBJ whole genome shotgun (WGS) entry which is preliminary data.</text>
</comment>
<sequence>MEVLMNKLEMMDNLQYLFGSIFVISNRVDSLLQREFNEFDITTKQWFLSIVIDNLFDNPPTIKEAAEEMGSSHQNVKQIALKLEQKGLLILEKDKDDGRVTRLKLTENGHDFWIKIKREGTAFTRKLFNNIDKDELEVTRKVMKKILLNINELDKKNESGFKED</sequence>
<evidence type="ECO:0000256" key="3">
    <source>
        <dbReference type="ARBA" id="ARBA00023163"/>
    </source>
</evidence>
<dbReference type="InterPro" id="IPR000835">
    <property type="entry name" value="HTH_MarR-typ"/>
</dbReference>
<accession>A0ABW8TB48</accession>